<dbReference type="PRINTS" id="PR00622">
    <property type="entry name" value="HISTONEH3"/>
</dbReference>
<dbReference type="PANTHER" id="PTHR45810:SF1">
    <property type="entry name" value="HISTONE H3-LIKE CENTROMERIC PROTEIN A"/>
    <property type="match status" value="1"/>
</dbReference>
<dbReference type="InterPro" id="IPR009072">
    <property type="entry name" value="Histone-fold"/>
</dbReference>
<dbReference type="InterPro" id="IPR000164">
    <property type="entry name" value="Histone_H3/CENP-A"/>
</dbReference>
<dbReference type="OMA" id="TITKRDM"/>
<dbReference type="EMBL" id="CH477572">
    <property type="protein sequence ID" value="EAT38857.1"/>
    <property type="molecule type" value="Genomic_DNA"/>
</dbReference>
<dbReference type="Proteomes" id="UP000682892">
    <property type="component" value="Unassembled WGS sequence"/>
</dbReference>
<dbReference type="AlphaFoldDB" id="A0A1S4FM34"/>
<protein>
    <submittedName>
        <fullName evidence="4">AAEL009296-PA</fullName>
    </submittedName>
</protein>
<organism evidence="4 5">
    <name type="scientific">Aedes aegypti</name>
    <name type="common">Yellowfever mosquito</name>
    <name type="synonym">Culex aegypti</name>
    <dbReference type="NCBI Taxonomy" id="7159"/>
    <lineage>
        <taxon>Eukaryota</taxon>
        <taxon>Metazoa</taxon>
        <taxon>Ecdysozoa</taxon>
        <taxon>Arthropoda</taxon>
        <taxon>Hexapoda</taxon>
        <taxon>Insecta</taxon>
        <taxon>Pterygota</taxon>
        <taxon>Neoptera</taxon>
        <taxon>Endopterygota</taxon>
        <taxon>Diptera</taxon>
        <taxon>Nematocera</taxon>
        <taxon>Culicoidea</taxon>
        <taxon>Culicidae</taxon>
        <taxon>Culicinae</taxon>
        <taxon>Aedini</taxon>
        <taxon>Aedes</taxon>
        <taxon>Stegomyia</taxon>
    </lineage>
</organism>
<dbReference type="Pfam" id="PF00125">
    <property type="entry name" value="Histone"/>
    <property type="match status" value="1"/>
</dbReference>
<proteinExistence type="inferred from homology"/>
<comment type="similarity">
    <text evidence="1">Belongs to the histone H3 family.</text>
</comment>
<feature type="compositionally biased region" description="Polar residues" evidence="2">
    <location>
        <begin position="35"/>
        <end position="47"/>
    </location>
</feature>
<reference evidence="4" key="1">
    <citation type="submission" date="2005-10" db="EMBL/GenBank/DDBJ databases">
        <authorList>
            <person name="Loftus B.J."/>
            <person name="Nene V.M."/>
            <person name="Hannick L.I."/>
            <person name="Bidwell S."/>
            <person name="Haas B."/>
            <person name="Amedeo P."/>
            <person name="Orvis J."/>
            <person name="Wortman J.R."/>
            <person name="White O.R."/>
            <person name="Salzberg S."/>
            <person name="Shumway M."/>
            <person name="Koo H."/>
            <person name="Zhao Y."/>
            <person name="Holmes M."/>
            <person name="Miller J."/>
            <person name="Schatz M."/>
            <person name="Pop M."/>
            <person name="Pai G."/>
            <person name="Utterback T."/>
            <person name="Rogers Y.-H."/>
            <person name="Kravitz S."/>
            <person name="Fraser C.M."/>
        </authorList>
    </citation>
    <scope>NUCLEOTIDE SEQUENCE</scope>
    <source>
        <strain evidence="4">Liverpool</strain>
    </source>
</reference>
<dbReference type="SUPFAM" id="SSF47113">
    <property type="entry name" value="Histone-fold"/>
    <property type="match status" value="1"/>
</dbReference>
<dbReference type="OrthoDB" id="420022at2759"/>
<sequence>MPRRQNRPPTRNPRGLGAAPRNDSPDRSARASASCNQRRSLSESNLPRSAAAETPQAGRSRAASAVRGTKVLNEIRHLQRSTGLLIPKLPFGRVIREVMLEYNGRHLRITYDALMAIQEAAEMYLVMLFEDCQKLALHRQRVTITKRDMDLALYFRL</sequence>
<evidence type="ECO:0000256" key="2">
    <source>
        <dbReference type="SAM" id="MobiDB-lite"/>
    </source>
</evidence>
<dbReference type="GO" id="GO:0046982">
    <property type="term" value="F:protein heterodimerization activity"/>
    <property type="evidence" value="ECO:0007669"/>
    <property type="project" value="InterPro"/>
</dbReference>
<gene>
    <name evidence="4" type="ORF">AaeL_AAEL009296</name>
</gene>
<dbReference type="PANTHER" id="PTHR45810">
    <property type="entry name" value="HISTONE H3.2"/>
    <property type="match status" value="1"/>
</dbReference>
<dbReference type="GO" id="GO:0003677">
    <property type="term" value="F:DNA binding"/>
    <property type="evidence" value="ECO:0007669"/>
    <property type="project" value="InterPro"/>
</dbReference>
<reference evidence="4" key="3">
    <citation type="submission" date="2012-09" db="EMBL/GenBank/DDBJ databases">
        <authorList>
            <consortium name="VectorBase"/>
        </authorList>
    </citation>
    <scope>NUCLEOTIDE SEQUENCE</scope>
    <source>
        <strain evidence="4">Liverpool</strain>
    </source>
</reference>
<dbReference type="GO" id="GO:0030527">
    <property type="term" value="F:structural constituent of chromatin"/>
    <property type="evidence" value="ECO:0007669"/>
    <property type="project" value="InterPro"/>
</dbReference>
<dbReference type="SMART" id="SM00428">
    <property type="entry name" value="H3"/>
    <property type="match status" value="1"/>
</dbReference>
<dbReference type="HOGENOM" id="CLU_078295_3_2_1"/>
<dbReference type="InterPro" id="IPR007125">
    <property type="entry name" value="H2A/H2B/H3"/>
</dbReference>
<evidence type="ECO:0000259" key="3">
    <source>
        <dbReference type="Pfam" id="PF00125"/>
    </source>
</evidence>
<evidence type="ECO:0000256" key="1">
    <source>
        <dbReference type="ARBA" id="ARBA00010343"/>
    </source>
</evidence>
<feature type="domain" description="Core Histone H2A/H2B/H3" evidence="3">
    <location>
        <begin position="68"/>
        <end position="154"/>
    </location>
</feature>
<feature type="region of interest" description="Disordered" evidence="2">
    <location>
        <begin position="1"/>
        <end position="66"/>
    </location>
</feature>
<dbReference type="CDD" id="cd22911">
    <property type="entry name" value="HFD_H3"/>
    <property type="match status" value="1"/>
</dbReference>
<name>A0A1S4FM34_AEDAE</name>
<evidence type="ECO:0000313" key="5">
    <source>
        <dbReference type="Proteomes" id="UP000682892"/>
    </source>
</evidence>
<dbReference type="GO" id="GO:0000786">
    <property type="term" value="C:nucleosome"/>
    <property type="evidence" value="ECO:0007669"/>
    <property type="project" value="InterPro"/>
</dbReference>
<accession>A0A1S4FM34</accession>
<feature type="compositionally biased region" description="Low complexity" evidence="2">
    <location>
        <begin position="57"/>
        <end position="66"/>
    </location>
</feature>
<reference evidence="4" key="2">
    <citation type="journal article" date="2007" name="Science">
        <title>Genome sequence of Aedes aegypti, a major arbovirus vector.</title>
        <authorList>
            <person name="Nene V."/>
            <person name="Wortman J.R."/>
            <person name="Lawson D."/>
            <person name="Haas B."/>
            <person name="Kodira C."/>
            <person name="Tu Z.J."/>
            <person name="Loftus B."/>
            <person name="Xi Z."/>
            <person name="Megy K."/>
            <person name="Grabherr M."/>
            <person name="Ren Q."/>
            <person name="Zdobnov E.M."/>
            <person name="Lobo N.F."/>
            <person name="Campbell K.S."/>
            <person name="Brown S.E."/>
            <person name="Bonaldo M.F."/>
            <person name="Zhu J."/>
            <person name="Sinkins S.P."/>
            <person name="Hogenkamp D.G."/>
            <person name="Amedeo P."/>
            <person name="Arensburger P."/>
            <person name="Atkinson P.W."/>
            <person name="Bidwell S."/>
            <person name="Biedler J."/>
            <person name="Birney E."/>
            <person name="Bruggner R.V."/>
            <person name="Costas J."/>
            <person name="Coy M.R."/>
            <person name="Crabtree J."/>
            <person name="Crawford M."/>
            <person name="Debruyn B."/>
            <person name="Decaprio D."/>
            <person name="Eiglmeier K."/>
            <person name="Eisenstadt E."/>
            <person name="El-Dorry H."/>
            <person name="Gelbart W.M."/>
            <person name="Gomes S.L."/>
            <person name="Hammond M."/>
            <person name="Hannick L.I."/>
            <person name="Hogan J.R."/>
            <person name="Holmes M.H."/>
            <person name="Jaffe D."/>
            <person name="Johnston J.S."/>
            <person name="Kennedy R.C."/>
            <person name="Koo H."/>
            <person name="Kravitz S."/>
            <person name="Kriventseva E.V."/>
            <person name="Kulp D."/>
            <person name="Labutti K."/>
            <person name="Lee E."/>
            <person name="Li S."/>
            <person name="Lovin D.D."/>
            <person name="Mao C."/>
            <person name="Mauceli E."/>
            <person name="Menck C.F."/>
            <person name="Miller J.R."/>
            <person name="Montgomery P."/>
            <person name="Mori A."/>
            <person name="Nascimento A.L."/>
            <person name="Naveira H.F."/>
            <person name="Nusbaum C."/>
            <person name="O'leary S."/>
            <person name="Orvis J."/>
            <person name="Pertea M."/>
            <person name="Quesneville H."/>
            <person name="Reidenbach K.R."/>
            <person name="Rogers Y.H."/>
            <person name="Roth C.W."/>
            <person name="Schneider J.R."/>
            <person name="Schatz M."/>
            <person name="Shumway M."/>
            <person name="Stanke M."/>
            <person name="Stinson E.O."/>
            <person name="Tubio J.M."/>
            <person name="Vanzee J.P."/>
            <person name="Verjovski-Almeida S."/>
            <person name="Werner D."/>
            <person name="White O."/>
            <person name="Wyder S."/>
            <person name="Zeng Q."/>
            <person name="Zhao Q."/>
            <person name="Zhao Y."/>
            <person name="Hill C.A."/>
            <person name="Raikhel A.S."/>
            <person name="Soares M.B."/>
            <person name="Knudson D.L."/>
            <person name="Lee N.H."/>
            <person name="Galagan J."/>
            <person name="Salzberg S.L."/>
            <person name="Paulsen I.T."/>
            <person name="Dimopoulos G."/>
            <person name="Collins F.H."/>
            <person name="Birren B."/>
            <person name="Fraser-Liggett C.M."/>
            <person name="Severson D.W."/>
        </authorList>
    </citation>
    <scope>NUCLEOTIDE SEQUENCE [LARGE SCALE GENOMIC DNA]</scope>
    <source>
        <strain evidence="4">Liverpool</strain>
    </source>
</reference>
<dbReference type="Gene3D" id="1.10.20.10">
    <property type="entry name" value="Histone, subunit A"/>
    <property type="match status" value="1"/>
</dbReference>
<evidence type="ECO:0000313" key="4">
    <source>
        <dbReference type="EMBL" id="EAT38857.1"/>
    </source>
</evidence>